<dbReference type="GO" id="GO:0003677">
    <property type="term" value="F:DNA binding"/>
    <property type="evidence" value="ECO:0007669"/>
    <property type="project" value="InterPro"/>
</dbReference>
<comment type="caution">
    <text evidence="1">The sequence shown here is derived from an EMBL/GenBank/DDBJ whole genome shotgun (WGS) entry which is preliminary data.</text>
</comment>
<evidence type="ECO:0000313" key="2">
    <source>
        <dbReference type="Proteomes" id="UP000037425"/>
    </source>
</evidence>
<dbReference type="RefSeq" id="WP_053248258.1">
    <property type="nucleotide sequence ID" value="NZ_LGAP01000002.1"/>
</dbReference>
<name>A0A0L8C349_ENSAD</name>
<reference evidence="2" key="1">
    <citation type="submission" date="2015-07" db="EMBL/GenBank/DDBJ databases">
        <title>Whole genome sequence of an Ensifer adhaerens strain isolated from a cave pool in the Wind Cave National Park.</title>
        <authorList>
            <person name="Eng W.W.H."/>
            <person name="Gan H.M."/>
            <person name="Barton H.A."/>
            <person name="Savka M.A."/>
        </authorList>
    </citation>
    <scope>NUCLEOTIDE SEQUENCE [LARGE SCALE GENOMIC DNA]</scope>
    <source>
        <strain evidence="2">SD006</strain>
    </source>
</reference>
<proteinExistence type="predicted"/>
<protein>
    <recommendedName>
        <fullName evidence="3">XRE family transcriptional regulator</fullName>
    </recommendedName>
</protein>
<dbReference type="Gene3D" id="1.10.260.40">
    <property type="entry name" value="lambda repressor-like DNA-binding domains"/>
    <property type="match status" value="1"/>
</dbReference>
<dbReference type="PATRIC" id="fig|106592.7.peg.3299"/>
<dbReference type="Proteomes" id="UP000037425">
    <property type="component" value="Unassembled WGS sequence"/>
</dbReference>
<dbReference type="EMBL" id="LGAP01000002">
    <property type="protein sequence ID" value="KOF21320.1"/>
    <property type="molecule type" value="Genomic_DNA"/>
</dbReference>
<evidence type="ECO:0000313" key="1">
    <source>
        <dbReference type="EMBL" id="KOF21320.1"/>
    </source>
</evidence>
<accession>A0A0L8C349</accession>
<dbReference type="AlphaFoldDB" id="A0A0L8C349"/>
<dbReference type="SUPFAM" id="SSF47413">
    <property type="entry name" value="lambda repressor-like DNA-binding domains"/>
    <property type="match status" value="1"/>
</dbReference>
<organism evidence="1 2">
    <name type="scientific">Ensifer adhaerens</name>
    <name type="common">Sinorhizobium morelense</name>
    <dbReference type="NCBI Taxonomy" id="106592"/>
    <lineage>
        <taxon>Bacteria</taxon>
        <taxon>Pseudomonadati</taxon>
        <taxon>Pseudomonadota</taxon>
        <taxon>Alphaproteobacteria</taxon>
        <taxon>Hyphomicrobiales</taxon>
        <taxon>Rhizobiaceae</taxon>
        <taxon>Sinorhizobium/Ensifer group</taxon>
        <taxon>Ensifer</taxon>
    </lineage>
</organism>
<sequence>MITGTQCRAARALIEISREMLASFSGVSEDTILKFERKLETPADEVILSLRHALENAGAMFLPEGERGIGVCLKFTRSEARRLSILESEGGVVGDDEVPGA</sequence>
<dbReference type="OrthoDB" id="4419620at2"/>
<dbReference type="InterPro" id="IPR010982">
    <property type="entry name" value="Lambda_DNA-bd_dom_sf"/>
</dbReference>
<evidence type="ECO:0008006" key="3">
    <source>
        <dbReference type="Google" id="ProtNLM"/>
    </source>
</evidence>
<gene>
    <name evidence="1" type="ORF">AC244_08190</name>
</gene>